<dbReference type="EMBL" id="VIIS01001405">
    <property type="protein sequence ID" value="KAF0298875.1"/>
    <property type="molecule type" value="Genomic_DNA"/>
</dbReference>
<evidence type="ECO:0000256" key="10">
    <source>
        <dbReference type="ARBA" id="ARBA00023201"/>
    </source>
</evidence>
<keyword evidence="14" id="KW-1185">Reference proteome</keyword>
<dbReference type="Proteomes" id="UP000440578">
    <property type="component" value="Unassembled WGS sequence"/>
</dbReference>
<dbReference type="Gene3D" id="1.10.287.770">
    <property type="entry name" value="YojJ-like"/>
    <property type="match status" value="1"/>
</dbReference>
<evidence type="ECO:0000256" key="2">
    <source>
        <dbReference type="ARBA" id="ARBA00007193"/>
    </source>
</evidence>
<comment type="similarity">
    <text evidence="2 12">Belongs to the amiloride-sensitive sodium channel (TC 1.A.6) family.</text>
</comment>
<comment type="subcellular location">
    <subcellularLocation>
        <location evidence="1">Membrane</location>
        <topology evidence="1">Multi-pass membrane protein</topology>
    </subcellularLocation>
</comment>
<sequence>MCLTSKAASSGFHFNLVHNLAYAYGISDYILTFDIILHGQPDFYGAAFADETILYLSSVQRGIKVSIRTDRKNRSNLKRDPCNDNPKYSKRLCERQCYFNWLNCSVLDSVDLSKPRCLAADGLWIDELQPLSKFVEAVDGLDACQCPKECVTDEIHISMAPDYYVEEFDNITSVTLEPSSTMNILETYVTYTFSDLMADTGGFLGLLLGSSLLSVCQLLPQMTKWACTKCCRERQDPEYRRALSSKKDRVALPALTARRGGEIVVRISTRVSGASQPVHY</sequence>
<evidence type="ECO:0000313" key="14">
    <source>
        <dbReference type="Proteomes" id="UP000440578"/>
    </source>
</evidence>
<evidence type="ECO:0000256" key="11">
    <source>
        <dbReference type="ARBA" id="ARBA00023303"/>
    </source>
</evidence>
<keyword evidence="9" id="KW-0472">Membrane</keyword>
<keyword evidence="5 12" id="KW-0812">Transmembrane</keyword>
<keyword evidence="4 12" id="KW-0894">Sodium channel</keyword>
<evidence type="ECO:0000256" key="4">
    <source>
        <dbReference type="ARBA" id="ARBA00022461"/>
    </source>
</evidence>
<name>A0A6A4VXH2_AMPAM</name>
<keyword evidence="6" id="KW-1133">Transmembrane helix</keyword>
<protein>
    <submittedName>
        <fullName evidence="13">Uncharacterized protein</fullName>
    </submittedName>
</protein>
<gene>
    <name evidence="13" type="ORF">FJT64_003785</name>
</gene>
<dbReference type="InterPro" id="IPR001873">
    <property type="entry name" value="ENaC"/>
</dbReference>
<keyword evidence="11 12" id="KW-0407">Ion channel</keyword>
<reference evidence="13 14" key="1">
    <citation type="submission" date="2019-07" db="EMBL/GenBank/DDBJ databases">
        <title>Draft genome assembly of a fouling barnacle, Amphibalanus amphitrite (Darwin, 1854): The first reference genome for Thecostraca.</title>
        <authorList>
            <person name="Kim W."/>
        </authorList>
    </citation>
    <scope>NUCLEOTIDE SEQUENCE [LARGE SCALE GENOMIC DNA]</scope>
    <source>
        <strain evidence="13">SNU_AA5</strain>
        <tissue evidence="13">Soma without cirri and trophi</tissue>
    </source>
</reference>
<keyword evidence="3 12" id="KW-0813">Transport</keyword>
<evidence type="ECO:0000256" key="1">
    <source>
        <dbReference type="ARBA" id="ARBA00004141"/>
    </source>
</evidence>
<keyword evidence="8 12" id="KW-0406">Ion transport</keyword>
<evidence type="ECO:0000313" key="13">
    <source>
        <dbReference type="EMBL" id="KAF0298875.1"/>
    </source>
</evidence>
<dbReference type="GO" id="GO:0005272">
    <property type="term" value="F:sodium channel activity"/>
    <property type="evidence" value="ECO:0007669"/>
    <property type="project" value="UniProtKB-KW"/>
</dbReference>
<evidence type="ECO:0000256" key="3">
    <source>
        <dbReference type="ARBA" id="ARBA00022448"/>
    </source>
</evidence>
<evidence type="ECO:0000256" key="7">
    <source>
        <dbReference type="ARBA" id="ARBA00023053"/>
    </source>
</evidence>
<evidence type="ECO:0000256" key="5">
    <source>
        <dbReference type="ARBA" id="ARBA00022692"/>
    </source>
</evidence>
<dbReference type="AlphaFoldDB" id="A0A6A4VXH2"/>
<organism evidence="13 14">
    <name type="scientific">Amphibalanus amphitrite</name>
    <name type="common">Striped barnacle</name>
    <name type="synonym">Balanus amphitrite</name>
    <dbReference type="NCBI Taxonomy" id="1232801"/>
    <lineage>
        <taxon>Eukaryota</taxon>
        <taxon>Metazoa</taxon>
        <taxon>Ecdysozoa</taxon>
        <taxon>Arthropoda</taxon>
        <taxon>Crustacea</taxon>
        <taxon>Multicrustacea</taxon>
        <taxon>Cirripedia</taxon>
        <taxon>Thoracica</taxon>
        <taxon>Thoracicalcarea</taxon>
        <taxon>Balanomorpha</taxon>
        <taxon>Balanoidea</taxon>
        <taxon>Balanidae</taxon>
        <taxon>Amphibalaninae</taxon>
        <taxon>Amphibalanus</taxon>
    </lineage>
</organism>
<evidence type="ECO:0000256" key="12">
    <source>
        <dbReference type="RuleBase" id="RU000679"/>
    </source>
</evidence>
<keyword evidence="7" id="KW-0915">Sodium</keyword>
<dbReference type="GO" id="GO:0016020">
    <property type="term" value="C:membrane"/>
    <property type="evidence" value="ECO:0007669"/>
    <property type="project" value="UniProtKB-SubCell"/>
</dbReference>
<comment type="caution">
    <text evidence="13">The sequence shown here is derived from an EMBL/GenBank/DDBJ whole genome shotgun (WGS) entry which is preliminary data.</text>
</comment>
<dbReference type="Pfam" id="PF00858">
    <property type="entry name" value="ASC"/>
    <property type="match status" value="1"/>
</dbReference>
<keyword evidence="10 12" id="KW-0739">Sodium transport</keyword>
<evidence type="ECO:0000256" key="6">
    <source>
        <dbReference type="ARBA" id="ARBA00022989"/>
    </source>
</evidence>
<evidence type="ECO:0000256" key="8">
    <source>
        <dbReference type="ARBA" id="ARBA00023065"/>
    </source>
</evidence>
<accession>A0A6A4VXH2</accession>
<evidence type="ECO:0000256" key="9">
    <source>
        <dbReference type="ARBA" id="ARBA00023136"/>
    </source>
</evidence>
<proteinExistence type="inferred from homology"/>